<dbReference type="PANTHER" id="PTHR43570:SF16">
    <property type="entry name" value="ALDEHYDE DEHYDROGENASE TYPE III, ISOFORM Q"/>
    <property type="match status" value="1"/>
</dbReference>
<evidence type="ECO:0000313" key="9">
    <source>
        <dbReference type="EMBL" id="MDS1113087.1"/>
    </source>
</evidence>
<dbReference type="AlphaFoldDB" id="A0A1H2LKP0"/>
<feature type="region of interest" description="Disordered" evidence="7">
    <location>
        <begin position="1"/>
        <end position="23"/>
    </location>
</feature>
<reference evidence="9 12" key="2">
    <citation type="submission" date="2023-08" db="EMBL/GenBank/DDBJ databases">
        <title>Bioegradation of LLDPE and BLDPE plastic by marine bacteria from coast plastic debris.</title>
        <authorList>
            <person name="Rong Z."/>
        </authorList>
    </citation>
    <scope>NUCLEOTIDE SEQUENCE [LARGE SCALE GENOMIC DNA]</scope>
    <source>
        <strain evidence="9 12">Z-2</strain>
    </source>
</reference>
<dbReference type="OrthoDB" id="6882680at2"/>
<keyword evidence="12" id="KW-1185">Reference proteome</keyword>
<evidence type="ECO:0000313" key="11">
    <source>
        <dbReference type="Proteomes" id="UP000183180"/>
    </source>
</evidence>
<evidence type="ECO:0000313" key="10">
    <source>
        <dbReference type="EMBL" id="SDU81489.1"/>
    </source>
</evidence>
<dbReference type="InterPro" id="IPR012394">
    <property type="entry name" value="Aldehyde_DH_NAD(P)"/>
</dbReference>
<comment type="similarity">
    <text evidence="1 3 6">Belongs to the aldehyde dehydrogenase family.</text>
</comment>
<dbReference type="Gene3D" id="3.40.605.10">
    <property type="entry name" value="Aldehyde Dehydrogenase, Chain A, domain 1"/>
    <property type="match status" value="1"/>
</dbReference>
<gene>
    <name evidence="9" type="ORF">RD149_04840</name>
    <name evidence="10" type="ORF">SAMN04488548_136535</name>
</gene>
<accession>A0A1H2LKP0</accession>
<reference evidence="10 11" key="1">
    <citation type="submission" date="2016-10" db="EMBL/GenBank/DDBJ databases">
        <authorList>
            <person name="de Groot N.N."/>
        </authorList>
    </citation>
    <scope>NUCLEOTIDE SEQUENCE [LARGE SCALE GENOMIC DNA]</scope>
    <source>
        <strain evidence="10 11">DSM 44215</strain>
    </source>
</reference>
<organism evidence="10 11">
    <name type="scientific">Gordonia westfalica</name>
    <dbReference type="NCBI Taxonomy" id="158898"/>
    <lineage>
        <taxon>Bacteria</taxon>
        <taxon>Bacillati</taxon>
        <taxon>Actinomycetota</taxon>
        <taxon>Actinomycetes</taxon>
        <taxon>Mycobacteriales</taxon>
        <taxon>Gordoniaceae</taxon>
        <taxon>Gordonia</taxon>
    </lineage>
</organism>
<name>A0A1H2LKP0_9ACTN</name>
<dbReference type="Gene3D" id="3.40.309.10">
    <property type="entry name" value="Aldehyde Dehydrogenase, Chain A, domain 2"/>
    <property type="match status" value="1"/>
</dbReference>
<dbReference type="PROSITE" id="PS00687">
    <property type="entry name" value="ALDEHYDE_DEHYDR_GLU"/>
    <property type="match status" value="1"/>
</dbReference>
<dbReference type="PIRSF" id="PIRSF036492">
    <property type="entry name" value="ALDH"/>
    <property type="match status" value="1"/>
</dbReference>
<dbReference type="InterPro" id="IPR016161">
    <property type="entry name" value="Ald_DH/histidinol_DH"/>
</dbReference>
<evidence type="ECO:0000256" key="6">
    <source>
        <dbReference type="RuleBase" id="RU003345"/>
    </source>
</evidence>
<dbReference type="Proteomes" id="UP001265083">
    <property type="component" value="Unassembled WGS sequence"/>
</dbReference>
<dbReference type="STRING" id="158898.SAMN04488548_136535"/>
<evidence type="ECO:0000256" key="7">
    <source>
        <dbReference type="SAM" id="MobiDB-lite"/>
    </source>
</evidence>
<sequence length="509" mass="55593">MTKPAEHTSAGATTAKRGVSSEEHTLTELVEIQRAAFLRDGIPDADTRIDRITRLAALLLDHSDEIAAALTEDYGSRPRELSLAADVAGCMIDLAHQRRGVKEWMGETKYAKFQGLIGYKQSLRHDPLGVVGIMGPWNFPLQLTIVPAGSAFAAGNRVVMRPSSITAKTTDVLAKYAPDYFSIEELAIVTSKHGSGSDFAKLKVDHMFFTGSPEVGASVAQEAAKNLIPVTLELGGKNPAIVDVDADIDKAANMLADARLVNGGQVCLCPDYVFVPEAKLGEFTDKVVARWTEHFPTIFDNDQYTATINQKNFDRIVGLIDDAVQLGAEKRQVIPGGEPLPSAERRKIPPTLLTGVKAGMKIEEDEVFGPVLTVYPYRELSEVISHISSHPHPLTMYWCGDRNDRFEKLADNTRSGSINGNDFAIHLFSGDLPFGGVGRSGMGGYHGKTGFETFSHARAVAFSTLPLTVAEMMSPPFLPKDTKMTDQQLKLFKFFNTRAMKKVRKRLGA</sequence>
<dbReference type="PROSITE" id="PS00070">
    <property type="entry name" value="ALDEHYDE_DEHYDR_CYS"/>
    <property type="match status" value="1"/>
</dbReference>
<feature type="active site" evidence="4">
    <location>
        <position position="267"/>
    </location>
</feature>
<dbReference type="SUPFAM" id="SSF53720">
    <property type="entry name" value="ALDH-like"/>
    <property type="match status" value="1"/>
</dbReference>
<evidence type="ECO:0000259" key="8">
    <source>
        <dbReference type="Pfam" id="PF00171"/>
    </source>
</evidence>
<dbReference type="GO" id="GO:0006081">
    <property type="term" value="P:aldehyde metabolic process"/>
    <property type="evidence" value="ECO:0007669"/>
    <property type="project" value="InterPro"/>
</dbReference>
<evidence type="ECO:0000256" key="2">
    <source>
        <dbReference type="ARBA" id="ARBA00023002"/>
    </source>
</evidence>
<proteinExistence type="inferred from homology"/>
<dbReference type="InterPro" id="IPR016163">
    <property type="entry name" value="Ald_DH_C"/>
</dbReference>
<dbReference type="InterPro" id="IPR016160">
    <property type="entry name" value="Ald_DH_CS_CYS"/>
</dbReference>
<dbReference type="GO" id="GO:0005737">
    <property type="term" value="C:cytoplasm"/>
    <property type="evidence" value="ECO:0007669"/>
    <property type="project" value="TreeGrafter"/>
</dbReference>
<feature type="active site" evidence="4 5">
    <location>
        <position position="233"/>
    </location>
</feature>
<dbReference type="RefSeq" id="WP_074854312.1">
    <property type="nucleotide sequence ID" value="NZ_FNLM01000036.1"/>
</dbReference>
<protein>
    <recommendedName>
        <fullName evidence="3">Aldehyde dehydrogenase</fullName>
    </recommendedName>
</protein>
<dbReference type="EMBL" id="JAVLUS010000003">
    <property type="protein sequence ID" value="MDS1113087.1"/>
    <property type="molecule type" value="Genomic_DNA"/>
</dbReference>
<evidence type="ECO:0000256" key="5">
    <source>
        <dbReference type="PROSITE-ProRule" id="PRU10007"/>
    </source>
</evidence>
<dbReference type="PANTHER" id="PTHR43570">
    <property type="entry name" value="ALDEHYDE DEHYDROGENASE"/>
    <property type="match status" value="1"/>
</dbReference>
<keyword evidence="2 3" id="KW-0560">Oxidoreductase</keyword>
<dbReference type="EMBL" id="FNLM01000036">
    <property type="protein sequence ID" value="SDU81489.1"/>
    <property type="molecule type" value="Genomic_DNA"/>
</dbReference>
<dbReference type="InterPro" id="IPR016162">
    <property type="entry name" value="Ald_DH_N"/>
</dbReference>
<evidence type="ECO:0000256" key="4">
    <source>
        <dbReference type="PIRSR" id="PIRSR036492-1"/>
    </source>
</evidence>
<dbReference type="InterPro" id="IPR015590">
    <property type="entry name" value="Aldehyde_DH_dom"/>
</dbReference>
<evidence type="ECO:0000256" key="1">
    <source>
        <dbReference type="ARBA" id="ARBA00009986"/>
    </source>
</evidence>
<evidence type="ECO:0000313" key="12">
    <source>
        <dbReference type="Proteomes" id="UP001265083"/>
    </source>
</evidence>
<dbReference type="Pfam" id="PF00171">
    <property type="entry name" value="Aldedh"/>
    <property type="match status" value="1"/>
</dbReference>
<feature type="domain" description="Aldehyde dehydrogenase" evidence="8">
    <location>
        <begin position="44"/>
        <end position="460"/>
    </location>
</feature>
<dbReference type="GO" id="GO:0004029">
    <property type="term" value="F:aldehyde dehydrogenase (NAD+) activity"/>
    <property type="evidence" value="ECO:0007669"/>
    <property type="project" value="TreeGrafter"/>
</dbReference>
<dbReference type="Proteomes" id="UP000183180">
    <property type="component" value="Unassembled WGS sequence"/>
</dbReference>
<dbReference type="InterPro" id="IPR029510">
    <property type="entry name" value="Ald_DH_CS_GLU"/>
</dbReference>
<evidence type="ECO:0000256" key="3">
    <source>
        <dbReference type="PIRNR" id="PIRNR036492"/>
    </source>
</evidence>